<name>A0A7W9FWL5_BREVE</name>
<proteinExistence type="predicted"/>
<accession>A0A7W9FWL5</accession>
<dbReference type="Proteomes" id="UP000556201">
    <property type="component" value="Unassembled WGS sequence"/>
</dbReference>
<sequence length="161" mass="18708">MEAEYRRLKSVWQSGTCVREDALHLLYFVWMHGAEPRFLTGMEFDPDAEKLWGAIFEFFGREHSQDAEFLHVAAIMASLFDFNLCYEGEWERMKARSVQLQPEGYSPESFDGRGEYGEYFAHHARARRAKSVGSDRPSSGLRGWVVQAAERFFCLGRRKSH</sequence>
<comment type="caution">
    <text evidence="1">The sequence shown here is derived from an EMBL/GenBank/DDBJ whole genome shotgun (WGS) entry which is preliminary data.</text>
</comment>
<dbReference type="EMBL" id="JACHLJ010000004">
    <property type="protein sequence ID" value="MBB5772846.1"/>
    <property type="molecule type" value="Genomic_DNA"/>
</dbReference>
<dbReference type="AlphaFoldDB" id="A0A7W9FWL5"/>
<organism evidence="1 2">
    <name type="scientific">Brevundimonas vesicularis</name>
    <name type="common">Pseudomonas vesicularis</name>
    <dbReference type="NCBI Taxonomy" id="41276"/>
    <lineage>
        <taxon>Bacteria</taxon>
        <taxon>Pseudomonadati</taxon>
        <taxon>Pseudomonadota</taxon>
        <taxon>Alphaproteobacteria</taxon>
        <taxon>Caulobacterales</taxon>
        <taxon>Caulobacteraceae</taxon>
        <taxon>Brevundimonas</taxon>
    </lineage>
</organism>
<protein>
    <submittedName>
        <fullName evidence="1">Uncharacterized protein</fullName>
    </submittedName>
</protein>
<evidence type="ECO:0000313" key="2">
    <source>
        <dbReference type="Proteomes" id="UP000556201"/>
    </source>
</evidence>
<evidence type="ECO:0000313" key="1">
    <source>
        <dbReference type="EMBL" id="MBB5772846.1"/>
    </source>
</evidence>
<dbReference type="RefSeq" id="WP_184280050.1">
    <property type="nucleotide sequence ID" value="NZ_JACHLJ010000004.1"/>
</dbReference>
<reference evidence="1 2" key="1">
    <citation type="submission" date="2020-08" db="EMBL/GenBank/DDBJ databases">
        <title>Functional genomics of gut bacteria from endangered species of beetles.</title>
        <authorList>
            <person name="Carlos-Shanley C."/>
        </authorList>
    </citation>
    <scope>NUCLEOTIDE SEQUENCE [LARGE SCALE GENOMIC DNA]</scope>
    <source>
        <strain evidence="1 2">S00192</strain>
    </source>
</reference>
<gene>
    <name evidence="1" type="ORF">HNP47_002866</name>
</gene>